<feature type="chain" id="PRO_5003314412" evidence="1">
    <location>
        <begin position="20"/>
        <end position="270"/>
    </location>
</feature>
<sequence>MKSLFASAFLAATALPALATTPGYTPLSGADPVGRIYDYTRSNRDGSLPEHIVVYRKSVTEVAVFKAIDPCTTAAYVTSVLDPQTLEATTLYAGKLNRDGTQRVFGRMDLDPATRVITAKIDLPDAQLSDTATAPDAPWHLYDYDLATLTVTLPHLTDPKADFSIGMALVVTDDMSDFLTYMGRTDVRYVGEETRKGQATRRYDVGGLAFGNKGGPLWLDAKNGHIVDAEFGIPNHAEYADFKLKLNRVSDGGEAEWNSLLRAHYTGCPR</sequence>
<protein>
    <submittedName>
        <fullName evidence="2">Uncharacterized protein</fullName>
    </submittedName>
</protein>
<gene>
    <name evidence="2" type="ORF">ABI_41200</name>
</gene>
<name>F4QSH7_9CAUL</name>
<evidence type="ECO:0000313" key="2">
    <source>
        <dbReference type="EMBL" id="EGF89697.1"/>
    </source>
</evidence>
<dbReference type="STRING" id="715226.ABI_41200"/>
<evidence type="ECO:0000256" key="1">
    <source>
        <dbReference type="SAM" id="SignalP"/>
    </source>
</evidence>
<evidence type="ECO:0000313" key="3">
    <source>
        <dbReference type="Proteomes" id="UP000006512"/>
    </source>
</evidence>
<proteinExistence type="predicted"/>
<reference evidence="3" key="1">
    <citation type="submission" date="2011-03" db="EMBL/GenBank/DDBJ databases">
        <title>Draft genome sequence of Brevundimonas diminuta.</title>
        <authorList>
            <person name="Brown P.J.B."/>
            <person name="Buechlein A."/>
            <person name="Hemmerich C."/>
            <person name="Brun Y.V."/>
        </authorList>
    </citation>
    <scope>NUCLEOTIDE SEQUENCE [LARGE SCALE GENOMIC DNA]</scope>
    <source>
        <strain evidence="3">C19</strain>
    </source>
</reference>
<keyword evidence="3" id="KW-1185">Reference proteome</keyword>
<dbReference type="eggNOG" id="ENOG5033NN1">
    <property type="taxonomic scope" value="Bacteria"/>
</dbReference>
<dbReference type="RefSeq" id="WP_006274892.1">
    <property type="nucleotide sequence ID" value="NZ_GL883080.1"/>
</dbReference>
<dbReference type="AlphaFoldDB" id="F4QSH7"/>
<feature type="signal peptide" evidence="1">
    <location>
        <begin position="1"/>
        <end position="19"/>
    </location>
</feature>
<dbReference type="EMBL" id="GL883080">
    <property type="protein sequence ID" value="EGF89697.1"/>
    <property type="molecule type" value="Genomic_DNA"/>
</dbReference>
<keyword evidence="1" id="KW-0732">Signal</keyword>
<accession>F4QSH7</accession>
<organism evidence="2 3">
    <name type="scientific">Asticcacaulis biprosthecium C19</name>
    <dbReference type="NCBI Taxonomy" id="715226"/>
    <lineage>
        <taxon>Bacteria</taxon>
        <taxon>Pseudomonadati</taxon>
        <taxon>Pseudomonadota</taxon>
        <taxon>Alphaproteobacteria</taxon>
        <taxon>Caulobacterales</taxon>
        <taxon>Caulobacteraceae</taxon>
        <taxon>Asticcacaulis</taxon>
    </lineage>
</organism>
<dbReference type="Proteomes" id="UP000006512">
    <property type="component" value="Unassembled WGS sequence"/>
</dbReference>
<dbReference type="OrthoDB" id="7171140at2"/>
<dbReference type="HOGENOM" id="CLU_1029142_0_0_5"/>